<protein>
    <submittedName>
        <fullName evidence="1">Uncharacterized protein</fullName>
    </submittedName>
</protein>
<accession>A0A0L0D7C8</accession>
<keyword evidence="2" id="KW-1185">Reference proteome</keyword>
<name>A0A0L0D7C8_THETB</name>
<dbReference type="RefSeq" id="XP_013758906.1">
    <property type="nucleotide sequence ID" value="XM_013903452.1"/>
</dbReference>
<proteinExistence type="predicted"/>
<dbReference type="Proteomes" id="UP000054408">
    <property type="component" value="Unassembled WGS sequence"/>
</dbReference>
<dbReference type="AlphaFoldDB" id="A0A0L0D7C8"/>
<dbReference type="GeneID" id="25569724"/>
<reference evidence="1 2" key="1">
    <citation type="submission" date="2010-05" db="EMBL/GenBank/DDBJ databases">
        <title>The Genome Sequence of Thecamonas trahens ATCC 50062.</title>
        <authorList>
            <consortium name="The Broad Institute Genome Sequencing Platform"/>
            <person name="Russ C."/>
            <person name="Cuomo C."/>
            <person name="Shea T."/>
            <person name="Young S.K."/>
            <person name="Zeng Q."/>
            <person name="Koehrsen M."/>
            <person name="Haas B."/>
            <person name="Borodovsky M."/>
            <person name="Guigo R."/>
            <person name="Alvarado L."/>
            <person name="Berlin A."/>
            <person name="Bochicchio J."/>
            <person name="Borenstein D."/>
            <person name="Chapman S."/>
            <person name="Chen Z."/>
            <person name="Freedman E."/>
            <person name="Gellesch M."/>
            <person name="Goldberg J."/>
            <person name="Griggs A."/>
            <person name="Gujja S."/>
            <person name="Heilman E."/>
            <person name="Heiman D."/>
            <person name="Hepburn T."/>
            <person name="Howarth C."/>
            <person name="Jen D."/>
            <person name="Larson L."/>
            <person name="Mehta T."/>
            <person name="Park D."/>
            <person name="Pearson M."/>
            <person name="Roberts A."/>
            <person name="Saif S."/>
            <person name="Shenoy N."/>
            <person name="Sisk P."/>
            <person name="Stolte C."/>
            <person name="Sykes S."/>
            <person name="Thomson T."/>
            <person name="Walk T."/>
            <person name="White J."/>
            <person name="Yandava C."/>
            <person name="Burger G."/>
            <person name="Gray M.W."/>
            <person name="Holland P.W.H."/>
            <person name="King N."/>
            <person name="Lang F.B.F."/>
            <person name="Roger A.J."/>
            <person name="Ruiz-Trillo I."/>
            <person name="Lander E."/>
            <person name="Nusbaum C."/>
        </authorList>
    </citation>
    <scope>NUCLEOTIDE SEQUENCE [LARGE SCALE GENOMIC DNA]</scope>
    <source>
        <strain evidence="1 2">ATCC 50062</strain>
    </source>
</reference>
<evidence type="ECO:0000313" key="1">
    <source>
        <dbReference type="EMBL" id="KNC48259.1"/>
    </source>
</evidence>
<gene>
    <name evidence="1" type="ORF">AMSG_11809</name>
</gene>
<sequence length="375" mass="40035">MARPGAVDSDDVDVGIWKDVYGAWVASLPPGVPVAYAIAMRKVLARIVACAGAEDTILTGRPWPDLAYLWRNLEVPVPLSLATLYRWVGGQKNLLQVDANDSARRSAVSTALFGGRSVARPYVMALITPDAVDMFEDNVVFAQSFFPQRMYAVDRRSGIPRVHGSWGGSFAYDLAPPRAASADRWSPDEPLLAWLTSFANQLDAGHIAHDSLVSEPEPGVIKPLSHFPAAGPYFGSARAAGIVVELALLCAPATETGWEYLVKIYLDPSDGDAIGTRFALAGVQFLYSDTDAIVEQARLNGLVPTVDPVDGRPSRASSWQTSAILPGDVPLAGSVSLVVQFVSDPGGGEASVTTGAEVITIVVENVSLERPLFLY</sequence>
<evidence type="ECO:0000313" key="2">
    <source>
        <dbReference type="Proteomes" id="UP000054408"/>
    </source>
</evidence>
<dbReference type="EMBL" id="GL349450">
    <property type="protein sequence ID" value="KNC48259.1"/>
    <property type="molecule type" value="Genomic_DNA"/>
</dbReference>
<organism evidence="1 2">
    <name type="scientific">Thecamonas trahens ATCC 50062</name>
    <dbReference type="NCBI Taxonomy" id="461836"/>
    <lineage>
        <taxon>Eukaryota</taxon>
        <taxon>Apusozoa</taxon>
        <taxon>Apusomonadida</taxon>
        <taxon>Apusomonadidae</taxon>
        <taxon>Thecamonas</taxon>
    </lineage>
</organism>